<proteinExistence type="predicted"/>
<dbReference type="OrthoDB" id="6357215at2759"/>
<sequence length="139" mass="15630">MLVEGNAVAGDIKSMDESFKNAFHKHSKQIQRVPCAPIGTYLSAMGITHIDFFSLDVEGAELSVLLTMDWNIHVHYLLIENSSKIPNITDLLQNRGFRVQEFRHCTPGPGCTSNTLFVNDKYEKPDFSSIRLANISCDR</sequence>
<evidence type="ECO:0000313" key="4">
    <source>
        <dbReference type="Proteomes" id="UP000663828"/>
    </source>
</evidence>
<keyword evidence="4" id="KW-1185">Reference proteome</keyword>
<comment type="caution">
    <text evidence="2">The sequence shown here is derived from an EMBL/GenBank/DDBJ whole genome shotgun (WGS) entry which is preliminary data.</text>
</comment>
<evidence type="ECO:0000313" key="2">
    <source>
        <dbReference type="EMBL" id="CAF1510254.1"/>
    </source>
</evidence>
<dbReference type="GO" id="GO:0031902">
    <property type="term" value="C:late endosome membrane"/>
    <property type="evidence" value="ECO:0007669"/>
    <property type="project" value="TreeGrafter"/>
</dbReference>
<dbReference type="Proteomes" id="UP000663828">
    <property type="component" value="Unassembled WGS sequence"/>
</dbReference>
<dbReference type="AlphaFoldDB" id="A0A815U2U1"/>
<dbReference type="EMBL" id="CAJNOJ010000689">
    <property type="protein sequence ID" value="CAF1510254.1"/>
    <property type="molecule type" value="Genomic_DNA"/>
</dbReference>
<evidence type="ECO:0000259" key="1">
    <source>
        <dbReference type="Pfam" id="PF05050"/>
    </source>
</evidence>
<dbReference type="GO" id="GO:0005886">
    <property type="term" value="C:plasma membrane"/>
    <property type="evidence" value="ECO:0007669"/>
    <property type="project" value="TreeGrafter"/>
</dbReference>
<protein>
    <recommendedName>
        <fullName evidence="1">Methyltransferase FkbM domain-containing protein</fullName>
    </recommendedName>
</protein>
<dbReference type="GO" id="GO:0005789">
    <property type="term" value="C:endoplasmic reticulum membrane"/>
    <property type="evidence" value="ECO:0007669"/>
    <property type="project" value="TreeGrafter"/>
</dbReference>
<accession>A0A815U2U1</accession>
<dbReference type="InterPro" id="IPR029063">
    <property type="entry name" value="SAM-dependent_MTases_sf"/>
</dbReference>
<dbReference type="PANTHER" id="PTHR34009:SF3">
    <property type="entry name" value="METHYLTRANSFERASE FKBM DOMAIN-CONTAINING PROTEIN"/>
    <property type="match status" value="1"/>
</dbReference>
<dbReference type="Pfam" id="PF05050">
    <property type="entry name" value="Methyltransf_21"/>
    <property type="match status" value="1"/>
</dbReference>
<dbReference type="InterPro" id="IPR006342">
    <property type="entry name" value="FkbM_mtfrase"/>
</dbReference>
<feature type="domain" description="Methyltransferase FkbM" evidence="1">
    <location>
        <begin position="13"/>
        <end position="99"/>
    </location>
</feature>
<dbReference type="PANTHER" id="PTHR34009">
    <property type="entry name" value="PROTEIN STAR"/>
    <property type="match status" value="1"/>
</dbReference>
<gene>
    <name evidence="2" type="ORF">EDS130_LOCUS43200</name>
    <name evidence="3" type="ORF">XAT740_LOCUS42688</name>
</gene>
<reference evidence="2" key="1">
    <citation type="submission" date="2021-02" db="EMBL/GenBank/DDBJ databases">
        <authorList>
            <person name="Nowell W R."/>
        </authorList>
    </citation>
    <scope>NUCLEOTIDE SEQUENCE</scope>
</reference>
<dbReference type="GO" id="GO:0006888">
    <property type="term" value="P:endoplasmic reticulum to Golgi vesicle-mediated transport"/>
    <property type="evidence" value="ECO:0007669"/>
    <property type="project" value="TreeGrafter"/>
</dbReference>
<dbReference type="InterPro" id="IPR053202">
    <property type="entry name" value="EGF_Rcpt_Signaling_Reg"/>
</dbReference>
<dbReference type="Gene3D" id="3.40.50.150">
    <property type="entry name" value="Vaccinia Virus protein VP39"/>
    <property type="match status" value="1"/>
</dbReference>
<evidence type="ECO:0000313" key="5">
    <source>
        <dbReference type="Proteomes" id="UP000663852"/>
    </source>
</evidence>
<dbReference type="EMBL" id="CAJNOR010005150">
    <property type="protein sequence ID" value="CAF1548273.1"/>
    <property type="molecule type" value="Genomic_DNA"/>
</dbReference>
<name>A0A815U2U1_ADIRI</name>
<dbReference type="GO" id="GO:0016197">
    <property type="term" value="P:endosomal transport"/>
    <property type="evidence" value="ECO:0007669"/>
    <property type="project" value="TreeGrafter"/>
</dbReference>
<dbReference type="SUPFAM" id="SSF53335">
    <property type="entry name" value="S-adenosyl-L-methionine-dependent methyltransferases"/>
    <property type="match status" value="1"/>
</dbReference>
<dbReference type="Proteomes" id="UP000663852">
    <property type="component" value="Unassembled WGS sequence"/>
</dbReference>
<dbReference type="GO" id="GO:0005794">
    <property type="term" value="C:Golgi apparatus"/>
    <property type="evidence" value="ECO:0007669"/>
    <property type="project" value="TreeGrafter"/>
</dbReference>
<evidence type="ECO:0000313" key="3">
    <source>
        <dbReference type="EMBL" id="CAF1548273.1"/>
    </source>
</evidence>
<organism evidence="2 5">
    <name type="scientific">Adineta ricciae</name>
    <name type="common">Rotifer</name>
    <dbReference type="NCBI Taxonomy" id="249248"/>
    <lineage>
        <taxon>Eukaryota</taxon>
        <taxon>Metazoa</taxon>
        <taxon>Spiralia</taxon>
        <taxon>Gnathifera</taxon>
        <taxon>Rotifera</taxon>
        <taxon>Eurotatoria</taxon>
        <taxon>Bdelloidea</taxon>
        <taxon>Adinetida</taxon>
        <taxon>Adinetidae</taxon>
        <taxon>Adineta</taxon>
    </lineage>
</organism>